<feature type="transmembrane region" description="Helical" evidence="1">
    <location>
        <begin position="49"/>
        <end position="70"/>
    </location>
</feature>
<protein>
    <submittedName>
        <fullName evidence="2">Uncharacterized protein</fullName>
    </submittedName>
</protein>
<feature type="non-terminal residue" evidence="2">
    <location>
        <position position="108"/>
    </location>
</feature>
<accession>A0A3B1CCJ6</accession>
<reference evidence="2" key="1">
    <citation type="submission" date="2018-06" db="EMBL/GenBank/DDBJ databases">
        <authorList>
            <person name="Zhirakovskaya E."/>
        </authorList>
    </citation>
    <scope>NUCLEOTIDE SEQUENCE</scope>
</reference>
<feature type="transmembrane region" description="Helical" evidence="1">
    <location>
        <begin position="82"/>
        <end position="100"/>
    </location>
</feature>
<organism evidence="2">
    <name type="scientific">hydrothermal vent metagenome</name>
    <dbReference type="NCBI Taxonomy" id="652676"/>
    <lineage>
        <taxon>unclassified sequences</taxon>
        <taxon>metagenomes</taxon>
        <taxon>ecological metagenomes</taxon>
    </lineage>
</organism>
<evidence type="ECO:0000313" key="2">
    <source>
        <dbReference type="EMBL" id="VAX25932.1"/>
    </source>
</evidence>
<keyword evidence="1" id="KW-0812">Transmembrane</keyword>
<gene>
    <name evidence="2" type="ORF">MNBD_NITROSPINAE02-445</name>
</gene>
<keyword evidence="1" id="KW-1133">Transmembrane helix</keyword>
<proteinExistence type="predicted"/>
<dbReference type="AlphaFoldDB" id="A0A3B1CCJ6"/>
<dbReference type="EMBL" id="UOGE01000112">
    <property type="protein sequence ID" value="VAX25932.1"/>
    <property type="molecule type" value="Genomic_DNA"/>
</dbReference>
<name>A0A3B1CCJ6_9ZZZZ</name>
<keyword evidence="1" id="KW-0472">Membrane</keyword>
<sequence length="108" mass="12328">MMIRQIKFSLAPVFLFVAALSVCRLYLYLKYHTLFAADIYDTAFAFAHGVRFDISSSFTVSFPFLLALFVPTVAASARRVKSVLYALLVWHIILLGYNFSDIHFYADT</sequence>
<evidence type="ECO:0000256" key="1">
    <source>
        <dbReference type="SAM" id="Phobius"/>
    </source>
</evidence>